<dbReference type="Proteomes" id="UP001165960">
    <property type="component" value="Unassembled WGS sequence"/>
</dbReference>
<evidence type="ECO:0000313" key="2">
    <source>
        <dbReference type="Proteomes" id="UP001165960"/>
    </source>
</evidence>
<name>A0ACC2RYH4_9FUNG</name>
<proteinExistence type="predicted"/>
<protein>
    <submittedName>
        <fullName evidence="1">Uncharacterized protein</fullName>
    </submittedName>
</protein>
<reference evidence="1" key="1">
    <citation type="submission" date="2022-04" db="EMBL/GenBank/DDBJ databases">
        <title>Genome of the entomopathogenic fungus Entomophthora muscae.</title>
        <authorList>
            <person name="Elya C."/>
            <person name="Lovett B.R."/>
            <person name="Lee E."/>
            <person name="Macias A.M."/>
            <person name="Hajek A.E."/>
            <person name="De Bivort B.L."/>
            <person name="Kasson M.T."/>
            <person name="De Fine Licht H.H."/>
            <person name="Stajich J.E."/>
        </authorList>
    </citation>
    <scope>NUCLEOTIDE SEQUENCE</scope>
    <source>
        <strain evidence="1">Berkeley</strain>
    </source>
</reference>
<gene>
    <name evidence="1" type="ORF">DSO57_1007365</name>
</gene>
<comment type="caution">
    <text evidence="1">The sequence shown here is derived from an EMBL/GenBank/DDBJ whole genome shotgun (WGS) entry which is preliminary data.</text>
</comment>
<accession>A0ACC2RYH4</accession>
<keyword evidence="2" id="KW-1185">Reference proteome</keyword>
<dbReference type="EMBL" id="QTSX02006411">
    <property type="protein sequence ID" value="KAJ9055141.1"/>
    <property type="molecule type" value="Genomic_DNA"/>
</dbReference>
<sequence>MLMPFAKFVVFTLAPALFLIWSTLLELWTFISSSAFLKVENPSHLLHLLDNLHGKAIGLLSTGETLICSLTCDDVEYALPTEALISCQYEDSHALPSVETVVLPPLNSMLSNPKVIPRCTPLLILDMLLRQPPELTHSAS</sequence>
<evidence type="ECO:0000313" key="1">
    <source>
        <dbReference type="EMBL" id="KAJ9055141.1"/>
    </source>
</evidence>
<organism evidence="1 2">
    <name type="scientific">Entomophthora muscae</name>
    <dbReference type="NCBI Taxonomy" id="34485"/>
    <lineage>
        <taxon>Eukaryota</taxon>
        <taxon>Fungi</taxon>
        <taxon>Fungi incertae sedis</taxon>
        <taxon>Zoopagomycota</taxon>
        <taxon>Entomophthoromycotina</taxon>
        <taxon>Entomophthoromycetes</taxon>
        <taxon>Entomophthorales</taxon>
        <taxon>Entomophthoraceae</taxon>
        <taxon>Entomophthora</taxon>
    </lineage>
</organism>